<organism evidence="1 2">
    <name type="scientific">Psychroflexus planctonicus</name>
    <dbReference type="NCBI Taxonomy" id="1526575"/>
    <lineage>
        <taxon>Bacteria</taxon>
        <taxon>Pseudomonadati</taxon>
        <taxon>Bacteroidota</taxon>
        <taxon>Flavobacteriia</taxon>
        <taxon>Flavobacteriales</taxon>
        <taxon>Flavobacteriaceae</taxon>
        <taxon>Psychroflexus</taxon>
    </lineage>
</organism>
<sequence>MNSDINFFEEKGFIELIFFKRKGIAIKTNRLEIISSLLKSRMNDDGIFNKFKIINKLLIKVLDKNKVIYR</sequence>
<dbReference type="Proteomes" id="UP000599179">
    <property type="component" value="Unassembled WGS sequence"/>
</dbReference>
<proteinExistence type="predicted"/>
<reference evidence="2" key="1">
    <citation type="journal article" date="2019" name="Int. J. Syst. Evol. Microbiol.">
        <title>The Global Catalogue of Microorganisms (GCM) 10K type strain sequencing project: providing services to taxonomists for standard genome sequencing and annotation.</title>
        <authorList>
            <consortium name="The Broad Institute Genomics Platform"/>
            <consortium name="The Broad Institute Genome Sequencing Center for Infectious Disease"/>
            <person name="Wu L."/>
            <person name="Ma J."/>
        </authorList>
    </citation>
    <scope>NUCLEOTIDE SEQUENCE [LARGE SCALE GENOMIC DNA]</scope>
    <source>
        <strain evidence="2">CGMCC 1.12931</strain>
    </source>
</reference>
<accession>A0ABQ1SNB6</accession>
<gene>
    <name evidence="1" type="ORF">GCM10010832_26290</name>
</gene>
<protein>
    <submittedName>
        <fullName evidence="1">Uncharacterized protein</fullName>
    </submittedName>
</protein>
<evidence type="ECO:0000313" key="1">
    <source>
        <dbReference type="EMBL" id="GGE45088.1"/>
    </source>
</evidence>
<keyword evidence="2" id="KW-1185">Reference proteome</keyword>
<name>A0ABQ1SNB6_9FLAO</name>
<evidence type="ECO:0000313" key="2">
    <source>
        <dbReference type="Proteomes" id="UP000599179"/>
    </source>
</evidence>
<dbReference type="EMBL" id="BMGM01000016">
    <property type="protein sequence ID" value="GGE45088.1"/>
    <property type="molecule type" value="Genomic_DNA"/>
</dbReference>
<comment type="caution">
    <text evidence="1">The sequence shown here is derived from an EMBL/GenBank/DDBJ whole genome shotgun (WGS) entry which is preliminary data.</text>
</comment>